<dbReference type="GO" id="GO:0009116">
    <property type="term" value="P:nucleoside metabolic process"/>
    <property type="evidence" value="ECO:0007669"/>
    <property type="project" value="InterPro"/>
</dbReference>
<feature type="compositionally biased region" description="Polar residues" evidence="3">
    <location>
        <begin position="321"/>
        <end position="356"/>
    </location>
</feature>
<dbReference type="SUPFAM" id="SSF52047">
    <property type="entry name" value="RNI-like"/>
    <property type="match status" value="1"/>
</dbReference>
<feature type="compositionally biased region" description="Low complexity" evidence="3">
    <location>
        <begin position="422"/>
        <end position="435"/>
    </location>
</feature>
<evidence type="ECO:0000313" key="5">
    <source>
        <dbReference type="EMBL" id="PFX24373.1"/>
    </source>
</evidence>
<dbReference type="Pfam" id="PF01048">
    <property type="entry name" value="PNP_UDP_1"/>
    <property type="match status" value="1"/>
</dbReference>
<dbReference type="Gene3D" id="3.80.10.10">
    <property type="entry name" value="Ribonuclease Inhibitor"/>
    <property type="match status" value="1"/>
</dbReference>
<dbReference type="OrthoDB" id="120976at2759"/>
<feature type="region of interest" description="Disordered" evidence="3">
    <location>
        <begin position="315"/>
        <end position="358"/>
    </location>
</feature>
<evidence type="ECO:0000256" key="3">
    <source>
        <dbReference type="SAM" id="MobiDB-lite"/>
    </source>
</evidence>
<feature type="region of interest" description="Disordered" evidence="3">
    <location>
        <begin position="161"/>
        <end position="180"/>
    </location>
</feature>
<evidence type="ECO:0000313" key="6">
    <source>
        <dbReference type="Proteomes" id="UP000225706"/>
    </source>
</evidence>
<sequence length="1500" mass="167641">MDSRRENWTSEELTINNTTSAASFRQSNLPISQDVSPSSDFSVPNNSTALSSVTEYSQSSSVDVFTRPHFEGSHLTPGLTIPTQLPMDNTRESQTMDGSTLNNMTYTFGLEDGHLLNHNSTASACFESERSFTSLSSICDSSQSPDISFLPSFDFRGPRLTSGANIPPQLSMNDRRDDQTVGDSAVTDVTMMFGPQDVPLSRENPHGLIGLFAQYSASTHLSRVNEYSHSPGMNFPLRCDFDFSPGVKIRSQLPMDYSGYTQGESTVINMIGEYSSSFPLSQDSCTPSTSFAQFSSSASSSRNANYSLPPSMPSLTGFDIRSSQMTSGVNRSPQLPTDNRGESQTLGESTVNTSTGLCRPVNFPARPAVPLLRRVSAPQRTFHPVLCNRSSWSRVGGCPKSGGKRKRMSPGWSGQDPKQTKLTSTTVDSSVSDNVNPPPLSFRLPKQSDLPPKCTMKWEDVSKKLPIDILLLVVEDSEFLACYHYLDKPFKSYHSDIGYFYLRLSGDLKVALVKCCSGAAVPGGSLTVVKDAVRALRPKAVFSVGACSGLNRQKARLGDVVVSSKLTTGGYKTPPSRHFNNLIKHAADGWNPPIADPNSRKVKVHSNGEILSSQSDAIREEIMWKQNPKAVAVEMEGEGVFAAAHGLNTEWIIIKGIKDYVGANQTLGGEWRDFASVMAASVVAKILSDPVVFQEWSHFNQEVCAVNSFDLKTCQRKLAEHYQRTAKIPTTVWSSTIQENLDDIYNRLSLVKGEQTRAGVSGKEMGHYTEMFTEKSNSGAPKKRILVQGDTGIGKTTFVKKMLLDLSNLDEAQLDEEQKNALRRFDLVLAVDLKEVSQCQTFTEVLCSSSLFPEDNKSIDDLSSYILTNEEKILLVFDGYDEYRTGSKGDEQSDELEGSADIQAEVTGFNLSDRKVYMMKILKNEAEVSELFNFLEYEDMEDLARVPLLNLFFCLLWEEEKEKLKDGTKSKTKLYQAIVRFILQHSRRRRSPPQASMVKEEYYQDILAEIGKVALEGLLKGDLVFEYDKLSAAVRGEKSVLAGLLQLSEHGPSVEPKRIVSFIHKSIQEYLAAWYVTNRCVPEGNLGGIEEHVSNWERCKEFKPVFQFICGLSDEGAGKILEHVKSVRISNPEVDYSRLVPDFQEETCKSQPDITLDHEKFNYLLNNCFEEVQSKAELLDLFFDCFGRVVRVISFLLSILEKMKMDHNISPLIHSDVKFDFSWSFQQLVVAYPDNLLKLSFLTNYLDCGDTIVKIGESAESITLKDFLEEGLKEIDCSCTFNFILCFHKGQYQFYVTELILRCNHHAKLFIGTTASSAQSRSRDWSSEQSCLQFLRVLECDILSGDKSFQFCDMFCDVMQSVPNPNNCLLKVSLPRIDEEDYEEYRLTTAKVEKLSRSLRPFTRIERFALDVNNCSAAAVETLLTSVTRATLKELDLQGITLTPAVATALCRLLPETPSLRILSLTEIYVSNIRAEEMFIELIDRALRSPLLFNFNLNLV</sequence>
<dbReference type="Proteomes" id="UP000225706">
    <property type="component" value="Unassembled WGS sequence"/>
</dbReference>
<keyword evidence="2" id="KW-0067">ATP-binding</keyword>
<protein>
    <submittedName>
        <fullName evidence="5">NACHT, LRR and PYD domains-containing protein 3</fullName>
    </submittedName>
</protein>
<feature type="region of interest" description="Disordered" evidence="3">
    <location>
        <begin position="394"/>
        <end position="442"/>
    </location>
</feature>
<dbReference type="EMBL" id="LSMT01000178">
    <property type="protein sequence ID" value="PFX24373.1"/>
    <property type="molecule type" value="Genomic_DNA"/>
</dbReference>
<gene>
    <name evidence="5" type="primary">Nlrp3</name>
    <name evidence="5" type="ORF">AWC38_SpisGene11011</name>
</gene>
<dbReference type="GO" id="GO:0003824">
    <property type="term" value="F:catalytic activity"/>
    <property type="evidence" value="ECO:0007669"/>
    <property type="project" value="InterPro"/>
</dbReference>
<dbReference type="PROSITE" id="PS50837">
    <property type="entry name" value="NACHT"/>
    <property type="match status" value="1"/>
</dbReference>
<accession>A0A2B4S5R3</accession>
<comment type="caution">
    <text evidence="5">The sequence shown here is derived from an EMBL/GenBank/DDBJ whole genome shotgun (WGS) entry which is preliminary data.</text>
</comment>
<name>A0A2B4S5R3_STYPI</name>
<evidence type="ECO:0000259" key="4">
    <source>
        <dbReference type="PROSITE" id="PS50837"/>
    </source>
</evidence>
<evidence type="ECO:0000256" key="2">
    <source>
        <dbReference type="ARBA" id="ARBA00022840"/>
    </source>
</evidence>
<feature type="region of interest" description="Disordered" evidence="3">
    <location>
        <begin position="18"/>
        <end position="44"/>
    </location>
</feature>
<dbReference type="Pfam" id="PF05729">
    <property type="entry name" value="NACHT"/>
    <property type="match status" value="1"/>
</dbReference>
<dbReference type="GO" id="GO:0005524">
    <property type="term" value="F:ATP binding"/>
    <property type="evidence" value="ECO:0007669"/>
    <property type="project" value="UniProtKB-KW"/>
</dbReference>
<dbReference type="PANTHER" id="PTHR46312:SF2">
    <property type="entry name" value="NUCLEOTIDE-BINDING OLIGOMERIZATION DOMAIN-CONTAINING PROTEIN 2-LIKE"/>
    <property type="match status" value="1"/>
</dbReference>
<dbReference type="InterPro" id="IPR035994">
    <property type="entry name" value="Nucleoside_phosphorylase_sf"/>
</dbReference>
<proteinExistence type="predicted"/>
<dbReference type="Gene3D" id="3.40.50.300">
    <property type="entry name" value="P-loop containing nucleotide triphosphate hydrolases"/>
    <property type="match status" value="1"/>
</dbReference>
<dbReference type="SUPFAM" id="SSF53167">
    <property type="entry name" value="Purine and uridine phosphorylases"/>
    <property type="match status" value="1"/>
</dbReference>
<feature type="compositionally biased region" description="Polar residues" evidence="3">
    <location>
        <begin position="162"/>
        <end position="172"/>
    </location>
</feature>
<dbReference type="InterPro" id="IPR000845">
    <property type="entry name" value="Nucleoside_phosphorylase_d"/>
</dbReference>
<dbReference type="InterPro" id="IPR032675">
    <property type="entry name" value="LRR_dom_sf"/>
</dbReference>
<dbReference type="InterPro" id="IPR007111">
    <property type="entry name" value="NACHT_NTPase"/>
</dbReference>
<feature type="domain" description="NACHT" evidence="4">
    <location>
        <begin position="783"/>
        <end position="882"/>
    </location>
</feature>
<dbReference type="InterPro" id="IPR027417">
    <property type="entry name" value="P-loop_NTPase"/>
</dbReference>
<dbReference type="PANTHER" id="PTHR46312">
    <property type="entry name" value="NACHT DOMAIN-CONTAINING PROTEIN"/>
    <property type="match status" value="1"/>
</dbReference>
<keyword evidence="6" id="KW-1185">Reference proteome</keyword>
<dbReference type="SUPFAM" id="SSF52540">
    <property type="entry name" value="P-loop containing nucleoside triphosphate hydrolases"/>
    <property type="match status" value="1"/>
</dbReference>
<organism evidence="5 6">
    <name type="scientific">Stylophora pistillata</name>
    <name type="common">Smooth cauliflower coral</name>
    <dbReference type="NCBI Taxonomy" id="50429"/>
    <lineage>
        <taxon>Eukaryota</taxon>
        <taxon>Metazoa</taxon>
        <taxon>Cnidaria</taxon>
        <taxon>Anthozoa</taxon>
        <taxon>Hexacorallia</taxon>
        <taxon>Scleractinia</taxon>
        <taxon>Astrocoeniina</taxon>
        <taxon>Pocilloporidae</taxon>
        <taxon>Stylophora</taxon>
    </lineage>
</organism>
<keyword evidence="1" id="KW-0547">Nucleotide-binding</keyword>
<reference evidence="6" key="1">
    <citation type="journal article" date="2017" name="bioRxiv">
        <title>Comparative analysis of the genomes of Stylophora pistillata and Acropora digitifera provides evidence for extensive differences between species of corals.</title>
        <authorList>
            <person name="Voolstra C.R."/>
            <person name="Li Y."/>
            <person name="Liew Y.J."/>
            <person name="Baumgarten S."/>
            <person name="Zoccola D."/>
            <person name="Flot J.-F."/>
            <person name="Tambutte S."/>
            <person name="Allemand D."/>
            <person name="Aranda M."/>
        </authorList>
    </citation>
    <scope>NUCLEOTIDE SEQUENCE [LARGE SCALE GENOMIC DNA]</scope>
</reference>
<dbReference type="Gene3D" id="3.40.50.1580">
    <property type="entry name" value="Nucleoside phosphorylase domain"/>
    <property type="match status" value="1"/>
</dbReference>
<evidence type="ECO:0000256" key="1">
    <source>
        <dbReference type="ARBA" id="ARBA00022741"/>
    </source>
</evidence>